<dbReference type="Proteomes" id="UP000461730">
    <property type="component" value="Unassembled WGS sequence"/>
</dbReference>
<proteinExistence type="predicted"/>
<organism evidence="2 3">
    <name type="scientific">Chitinophaga tropicalis</name>
    <dbReference type="NCBI Taxonomy" id="2683588"/>
    <lineage>
        <taxon>Bacteria</taxon>
        <taxon>Pseudomonadati</taxon>
        <taxon>Bacteroidota</taxon>
        <taxon>Chitinophagia</taxon>
        <taxon>Chitinophagales</taxon>
        <taxon>Chitinophagaceae</taxon>
        <taxon>Chitinophaga</taxon>
    </lineage>
</organism>
<feature type="signal peptide" evidence="1">
    <location>
        <begin position="1"/>
        <end position="21"/>
    </location>
</feature>
<evidence type="ECO:0008006" key="4">
    <source>
        <dbReference type="Google" id="ProtNLM"/>
    </source>
</evidence>
<keyword evidence="1" id="KW-0732">Signal</keyword>
<dbReference type="AlphaFoldDB" id="A0A7K1UE09"/>
<dbReference type="RefSeq" id="WP_157309926.1">
    <property type="nucleotide sequence ID" value="NZ_WRXN01000028.1"/>
</dbReference>
<evidence type="ECO:0000313" key="3">
    <source>
        <dbReference type="Proteomes" id="UP000461730"/>
    </source>
</evidence>
<gene>
    <name evidence="2" type="ORF">GO493_29935</name>
</gene>
<feature type="chain" id="PRO_5029479622" description="Conjugal transfer protein TraI" evidence="1">
    <location>
        <begin position="22"/>
        <end position="191"/>
    </location>
</feature>
<reference evidence="2 3" key="1">
    <citation type="submission" date="2019-12" db="EMBL/GenBank/DDBJ databases">
        <title>Chitinophaga sp. strain ysch24 (GDMCC 1.1355), whole genome shotgun sequence.</title>
        <authorList>
            <person name="Zhang X."/>
        </authorList>
    </citation>
    <scope>NUCLEOTIDE SEQUENCE [LARGE SCALE GENOMIC DNA]</scope>
    <source>
        <strain evidence="3">ysch24</strain>
    </source>
</reference>
<dbReference type="EMBL" id="WRXN01000028">
    <property type="protein sequence ID" value="MVT12510.1"/>
    <property type="molecule type" value="Genomic_DNA"/>
</dbReference>
<name>A0A7K1UE09_9BACT</name>
<evidence type="ECO:0000256" key="1">
    <source>
        <dbReference type="SAM" id="SignalP"/>
    </source>
</evidence>
<keyword evidence="3" id="KW-1185">Reference proteome</keyword>
<protein>
    <recommendedName>
        <fullName evidence="4">Conjugal transfer protein TraI</fullName>
    </recommendedName>
</protein>
<accession>A0A7K1UE09</accession>
<evidence type="ECO:0000313" key="2">
    <source>
        <dbReference type="EMBL" id="MVT12510.1"/>
    </source>
</evidence>
<comment type="caution">
    <text evidence="2">The sequence shown here is derived from an EMBL/GenBank/DDBJ whole genome shotgun (WGS) entry which is preliminary data.</text>
</comment>
<sequence length="191" mass="21313">MQRFLLNLVLCIAFLPGLVYAQGGVVSAPVLESLETANKATLIKQLTEAVKQTTVLTDTYKKLKQSVEIYYQVSDALQTVELVTSVINRQIDLVNMCSQALKDIKQVKGASQESITRVQRNITKVIDSYKQNLDLIKKTLSSDNFKMDDKGRIDLLMSIDEKTETAMHKVNSYYSAFAAVTTAKKTVKAIQ</sequence>